<keyword evidence="2" id="KW-1185">Reference proteome</keyword>
<name>A0A1D6X8C3_9CAUD</name>
<sequence length="59" mass="6967">MNYKFVDMEKFMDVVECEGVYYATFDYVSPETITDPKLKELVEKANKAMDELKKYIGEE</sequence>
<dbReference type="Proteomes" id="UP000224963">
    <property type="component" value="Segment"/>
</dbReference>
<dbReference type="EMBL" id="KT070866">
    <property type="protein sequence ID" value="AKQ08267.1"/>
    <property type="molecule type" value="Genomic_DNA"/>
</dbReference>
<evidence type="ECO:0000313" key="1">
    <source>
        <dbReference type="EMBL" id="AKQ08267.1"/>
    </source>
</evidence>
<protein>
    <submittedName>
        <fullName evidence="1">Uncharacterized protein</fullName>
    </submittedName>
</protein>
<proteinExistence type="predicted"/>
<organism evidence="1 2">
    <name type="scientific">Bacillus phage PBC4</name>
    <dbReference type="NCBI Taxonomy" id="1675028"/>
    <lineage>
        <taxon>Viruses</taxon>
        <taxon>Duplodnaviria</taxon>
        <taxon>Heunggongvirae</taxon>
        <taxon>Uroviricota</taxon>
        <taxon>Caudoviricetes</taxon>
        <taxon>Sejongvirinae</taxon>
        <taxon>Yihwangvirus</taxon>
        <taxon>Yihwangvirus PBC4</taxon>
    </lineage>
</organism>
<gene>
    <name evidence="1" type="ORF">PBC4_075</name>
</gene>
<accession>A0A1D6X8C3</accession>
<evidence type="ECO:0000313" key="2">
    <source>
        <dbReference type="Proteomes" id="UP000224963"/>
    </source>
</evidence>
<reference evidence="1 2" key="1">
    <citation type="journal article" date="2016" name="FEMS Microbiol. Lett.">
        <title>Characterization of LysPBC4, a novel Bacillus cereus-specific endolysin of bacteriophage PBC4.</title>
        <authorList>
            <person name="Na H."/>
            <person name="Kong M."/>
            <person name="Ryu S."/>
        </authorList>
    </citation>
    <scope>NUCLEOTIDE SEQUENCE [LARGE SCALE GENOMIC DNA]</scope>
</reference>